<evidence type="ECO:0000256" key="7">
    <source>
        <dbReference type="ARBA" id="ARBA00023191"/>
    </source>
</evidence>
<evidence type="ECO:0000256" key="12">
    <source>
        <dbReference type="PIRSR" id="PIRSR603542-1"/>
    </source>
</evidence>
<comment type="similarity">
    <text evidence="3">Belongs to the P-Pant transferase superfamily. EntD family.</text>
</comment>
<dbReference type="InterPro" id="IPR037143">
    <property type="entry name" value="4-PPantetheinyl_Trfase_dom_sf"/>
</dbReference>
<evidence type="ECO:0000259" key="15">
    <source>
        <dbReference type="Pfam" id="PF17837"/>
    </source>
</evidence>
<dbReference type="GO" id="GO:0009366">
    <property type="term" value="C:enterobactin synthetase complex"/>
    <property type="evidence" value="ECO:0007669"/>
    <property type="project" value="InterPro"/>
</dbReference>
<name>A0A380UK23_ACIHA</name>
<feature type="binding site" evidence="12">
    <location>
        <position position="146"/>
    </location>
    <ligand>
        <name>CoA</name>
        <dbReference type="ChEBI" id="CHEBI:57287"/>
    </ligand>
</feature>
<dbReference type="GO" id="GO:0009239">
    <property type="term" value="P:enterobactin biosynthetic process"/>
    <property type="evidence" value="ECO:0007669"/>
    <property type="project" value="UniProtKB-UniPathway"/>
</dbReference>
<sequence length="256" mass="29514">MLLDMHAIPDITDWNTQSIQSLDHFNIQHEKITCFGLEIHNIQVEPLTTLAQLDDLYQHFNIFFPLNIKNAGLIRQLEFFTGRLAAKYALHDLNLQDYIIHQGHQGEPIWPDAVIGSISHVSHQRLCCAIAYAQNHNCADKTFGIDIESKKCQTFFQQNDEIYHVFLSEDEQAALANTGFKKPDLYLLVFSAKESVIKAFYIKYKQIIDFKSICFDGIVDDFIWFRIHLGSSLKNTIVTKVHFFDTDNEIITISCI</sequence>
<keyword evidence="7" id="KW-0259">Enterobactin biosynthesis</keyword>
<feature type="binding site" evidence="12">
    <location>
        <position position="75"/>
    </location>
    <ligand>
        <name>CoA</name>
        <dbReference type="ChEBI" id="CHEBI:57287"/>
    </ligand>
</feature>
<dbReference type="Pfam" id="PF17837">
    <property type="entry name" value="4PPT_N"/>
    <property type="match status" value="1"/>
</dbReference>
<feature type="domain" description="4'-phosphopantetheinyl transferase" evidence="14">
    <location>
        <begin position="143"/>
        <end position="229"/>
    </location>
</feature>
<dbReference type="AlphaFoldDB" id="A0A380UK23"/>
<dbReference type="UniPathway" id="UPA00017"/>
<evidence type="ECO:0000256" key="8">
    <source>
        <dbReference type="ARBA" id="ARBA00029894"/>
    </source>
</evidence>
<keyword evidence="6 16" id="KW-0808">Transferase</keyword>
<comment type="pathway">
    <text evidence="2">Siderophore biosynthesis; enterobactin biosynthesis.</text>
</comment>
<comment type="cofactor">
    <cofactor evidence="13">
        <name>Mg(2+)</name>
        <dbReference type="ChEBI" id="CHEBI:18420"/>
    </cofactor>
</comment>
<comment type="catalytic activity">
    <reaction evidence="10">
        <text>apo-[aryl-carrier protein] + CoA = holo-[aryl-carrier protein] + adenosine 3',5'-bisphosphate + H(+)</text>
        <dbReference type="Rhea" id="RHEA:48404"/>
        <dbReference type="Rhea" id="RHEA-COMP:15903"/>
        <dbReference type="Rhea" id="RHEA-COMP:17557"/>
        <dbReference type="ChEBI" id="CHEBI:15378"/>
        <dbReference type="ChEBI" id="CHEBI:29999"/>
        <dbReference type="ChEBI" id="CHEBI:57287"/>
        <dbReference type="ChEBI" id="CHEBI:58343"/>
        <dbReference type="ChEBI" id="CHEBI:64479"/>
    </reaction>
</comment>
<evidence type="ECO:0000256" key="3">
    <source>
        <dbReference type="ARBA" id="ARBA00008342"/>
    </source>
</evidence>
<evidence type="ECO:0000256" key="1">
    <source>
        <dbReference type="ARBA" id="ARBA00003937"/>
    </source>
</evidence>
<feature type="binding site" evidence="12">
    <location>
        <position position="198"/>
    </location>
    <ligand>
        <name>CoA</name>
        <dbReference type="ChEBI" id="CHEBI:57287"/>
    </ligand>
</feature>
<keyword evidence="13" id="KW-0479">Metal-binding</keyword>
<dbReference type="GO" id="GO:0005886">
    <property type="term" value="C:plasma membrane"/>
    <property type="evidence" value="ECO:0007669"/>
    <property type="project" value="TreeGrafter"/>
</dbReference>
<feature type="binding site" evidence="12">
    <location>
        <position position="194"/>
    </location>
    <ligand>
        <name>CoA</name>
        <dbReference type="ChEBI" id="CHEBI:57287"/>
    </ligand>
</feature>
<evidence type="ECO:0000256" key="13">
    <source>
        <dbReference type="PIRSR" id="PIRSR603542-2"/>
    </source>
</evidence>
<keyword evidence="13" id="KW-0460">Magnesium</keyword>
<evidence type="ECO:0000256" key="10">
    <source>
        <dbReference type="ARBA" id="ARBA00049176"/>
    </source>
</evidence>
<dbReference type="InterPro" id="IPR008278">
    <property type="entry name" value="4-PPantetheinyl_Trfase_dom"/>
</dbReference>
<dbReference type="EMBL" id="CP031976">
    <property type="protein sequence ID" value="QHI12958.1"/>
    <property type="molecule type" value="Genomic_DNA"/>
</dbReference>
<evidence type="ECO:0000256" key="6">
    <source>
        <dbReference type="ARBA" id="ARBA00022679"/>
    </source>
</evidence>
<organism evidence="16 17">
    <name type="scientific">Acinetobacter haemolyticus</name>
    <dbReference type="NCBI Taxonomy" id="29430"/>
    <lineage>
        <taxon>Bacteria</taxon>
        <taxon>Pseudomonadati</taxon>
        <taxon>Pseudomonadota</taxon>
        <taxon>Gammaproteobacteria</taxon>
        <taxon>Moraxellales</taxon>
        <taxon>Moraxellaceae</taxon>
        <taxon>Acinetobacter</taxon>
    </lineage>
</organism>
<comment type="subunit">
    <text evidence="4">EntB, EntD, EntE, and EntF form a multienzyme complex called enterobactin synthase.</text>
</comment>
<evidence type="ECO:0000313" key="17">
    <source>
        <dbReference type="Proteomes" id="UP000463868"/>
    </source>
</evidence>
<evidence type="ECO:0000259" key="14">
    <source>
        <dbReference type="Pfam" id="PF01648"/>
    </source>
</evidence>
<comment type="function">
    <text evidence="1">Involved in the biosynthesis of the siderophore enterobactin (enterochelin), which is a macrocyclic trimeric lactone of N-(2,3-dihydroxybenzoyl)-serine. The serine trilactone serves as a scaffolding for the three catechol functionalities that provide hexadentate coordination for the tightly ligated iron(2+) atoms. Plays an essential role in the assembly of the enterobactin by catalyzing the transfer of the 4'-phosphopantetheine (Ppant) moiety from coenzyme A to the apo-domains of both EntB (ArCP domain) and EntF (PCP domain) to yield their holo-forms which make them competent for the activation of 2,3-dihydroxybenzoate (DHB) and L-serine, respectively.</text>
</comment>
<proteinExistence type="inferred from homology"/>
<evidence type="ECO:0000256" key="4">
    <source>
        <dbReference type="ARBA" id="ARBA00011503"/>
    </source>
</evidence>
<dbReference type="SUPFAM" id="SSF56214">
    <property type="entry name" value="4'-phosphopantetheinyl transferase"/>
    <property type="match status" value="1"/>
</dbReference>
<feature type="binding site" evidence="13">
    <location>
        <position position="146"/>
    </location>
    <ligand>
        <name>Mg(2+)</name>
        <dbReference type="ChEBI" id="CHEBI:18420"/>
    </ligand>
</feature>
<dbReference type="Gene3D" id="3.90.470.20">
    <property type="entry name" value="4'-phosphopantetheinyl transferase domain"/>
    <property type="match status" value="1"/>
</dbReference>
<gene>
    <name evidence="16" type="ORF">AhaeAN43_05985</name>
</gene>
<evidence type="ECO:0000256" key="5">
    <source>
        <dbReference type="ARBA" id="ARBA00019087"/>
    </source>
</evidence>
<feature type="domain" description="4'-phosphopantetheinyl transferase N-terminal" evidence="15">
    <location>
        <begin position="68"/>
        <end position="130"/>
    </location>
</feature>
<dbReference type="PRINTS" id="PR01399">
    <property type="entry name" value="ENTSNTHTASED"/>
</dbReference>
<protein>
    <recommendedName>
        <fullName evidence="5">Enterobactin synthase component D</fullName>
    </recommendedName>
    <alternativeName>
        <fullName evidence="8">4'-phosphopantetheinyl transferase EntD</fullName>
    </alternativeName>
    <alternativeName>
        <fullName evidence="9">Enterochelin synthase D</fullName>
    </alternativeName>
</protein>
<evidence type="ECO:0000256" key="11">
    <source>
        <dbReference type="ARBA" id="ARBA00049191"/>
    </source>
</evidence>
<dbReference type="PANTHER" id="PTHR38096:SF1">
    <property type="entry name" value="ENTEROBACTIN SYNTHASE COMPONENT D"/>
    <property type="match status" value="1"/>
</dbReference>
<dbReference type="PANTHER" id="PTHR38096">
    <property type="entry name" value="ENTEROBACTIN SYNTHASE COMPONENT D"/>
    <property type="match status" value="1"/>
</dbReference>
<dbReference type="Pfam" id="PF01648">
    <property type="entry name" value="ACPS"/>
    <property type="match status" value="1"/>
</dbReference>
<dbReference type="Proteomes" id="UP000463868">
    <property type="component" value="Chromosome"/>
</dbReference>
<comment type="catalytic activity">
    <reaction evidence="11">
        <text>apo-[peptidyl-carrier protein] + CoA = holo-[peptidyl-carrier protein] + adenosine 3',5'-bisphosphate + H(+)</text>
        <dbReference type="Rhea" id="RHEA:46228"/>
        <dbReference type="Rhea" id="RHEA-COMP:11479"/>
        <dbReference type="Rhea" id="RHEA-COMP:11480"/>
        <dbReference type="ChEBI" id="CHEBI:15378"/>
        <dbReference type="ChEBI" id="CHEBI:29999"/>
        <dbReference type="ChEBI" id="CHEBI:57287"/>
        <dbReference type="ChEBI" id="CHEBI:58343"/>
        <dbReference type="ChEBI" id="CHEBI:64479"/>
    </reaction>
</comment>
<dbReference type="GO" id="GO:0000287">
    <property type="term" value="F:magnesium ion binding"/>
    <property type="evidence" value="ECO:0007669"/>
    <property type="project" value="InterPro"/>
</dbReference>
<evidence type="ECO:0000256" key="9">
    <source>
        <dbReference type="ARBA" id="ARBA00031996"/>
    </source>
</evidence>
<evidence type="ECO:0000256" key="2">
    <source>
        <dbReference type="ARBA" id="ARBA00004993"/>
    </source>
</evidence>
<feature type="binding site" evidence="12">
    <location>
        <position position="83"/>
    </location>
    <ligand>
        <name>CoA</name>
        <dbReference type="ChEBI" id="CHEBI:57287"/>
    </ligand>
</feature>
<feature type="binding site" evidence="13">
    <location>
        <position position="147"/>
    </location>
    <ligand>
        <name>Mg(2+)</name>
        <dbReference type="ChEBI" id="CHEBI:18420"/>
    </ligand>
</feature>
<dbReference type="InterPro" id="IPR003542">
    <property type="entry name" value="Enbac_synth_compD-like"/>
</dbReference>
<evidence type="ECO:0000313" key="16">
    <source>
        <dbReference type="EMBL" id="QHI12958.1"/>
    </source>
</evidence>
<reference evidence="16 17" key="1">
    <citation type="submission" date="2018-08" db="EMBL/GenBank/DDBJ databases">
        <title>Analysis of the genomic diversity of Mexican Acinetobacter haemolyticus clinical isolates.</title>
        <authorList>
            <person name="Castro-Jaimes S."/>
            <person name="Cevallos M.A."/>
        </authorList>
    </citation>
    <scope>NUCLEOTIDE SEQUENCE [LARGE SCALE GENOMIC DNA]</scope>
    <source>
        <strain evidence="16 17">AN43</strain>
    </source>
</reference>
<feature type="binding site" evidence="13">
    <location>
        <position position="148"/>
    </location>
    <ligand>
        <name>Mg(2+)</name>
        <dbReference type="ChEBI" id="CHEBI:18420"/>
    </ligand>
</feature>
<accession>A0A380UK23</accession>
<dbReference type="RefSeq" id="WP_004639813.1">
    <property type="nucleotide sequence ID" value="NZ_CP031972.1"/>
</dbReference>
<dbReference type="InterPro" id="IPR041354">
    <property type="entry name" value="4PPT_N"/>
</dbReference>
<feature type="binding site" evidence="12">
    <location>
        <begin position="119"/>
        <end position="120"/>
    </location>
    <ligand>
        <name>CoA</name>
        <dbReference type="ChEBI" id="CHEBI:57287"/>
    </ligand>
</feature>
<dbReference type="GO" id="GO:0008897">
    <property type="term" value="F:holo-[acyl-carrier-protein] synthase activity"/>
    <property type="evidence" value="ECO:0007669"/>
    <property type="project" value="InterPro"/>
</dbReference>